<evidence type="ECO:0000256" key="5">
    <source>
        <dbReference type="ARBA" id="ARBA00023136"/>
    </source>
</evidence>
<keyword evidence="5 8" id="KW-0472">Membrane</keyword>
<evidence type="ECO:0000256" key="2">
    <source>
        <dbReference type="ARBA" id="ARBA00022448"/>
    </source>
</evidence>
<evidence type="ECO:0000256" key="6">
    <source>
        <dbReference type="ARBA" id="ARBA00023196"/>
    </source>
</evidence>
<dbReference type="InterPro" id="IPR000711">
    <property type="entry name" value="ATPase_OSCP/dsu"/>
</dbReference>
<dbReference type="Proteomes" id="UP000199582">
    <property type="component" value="Unassembled WGS sequence"/>
</dbReference>
<evidence type="ECO:0000313" key="9">
    <source>
        <dbReference type="EMBL" id="SEL97285.1"/>
    </source>
</evidence>
<dbReference type="STRING" id="1287727.SAMN05443999_110116"/>
<dbReference type="NCBIfam" id="NF004402">
    <property type="entry name" value="PRK05758.2-2"/>
    <property type="match status" value="1"/>
</dbReference>
<dbReference type="PROSITE" id="PS00389">
    <property type="entry name" value="ATPASE_DELTA"/>
    <property type="match status" value="1"/>
</dbReference>
<comment type="function">
    <text evidence="8">This protein is part of the stalk that links CF(0) to CF(1). It either transmits conformational changes from CF(0) to CF(1) or is implicated in proton conduction.</text>
</comment>
<comment type="similarity">
    <text evidence="8">Belongs to the ATPase delta chain family.</text>
</comment>
<evidence type="ECO:0000313" key="10">
    <source>
        <dbReference type="Proteomes" id="UP000199582"/>
    </source>
</evidence>
<name>A0A1H7UKL9_9RHOB</name>
<keyword evidence="4 8" id="KW-0406">Ion transport</keyword>
<evidence type="ECO:0000256" key="4">
    <source>
        <dbReference type="ARBA" id="ARBA00023065"/>
    </source>
</evidence>
<dbReference type="SUPFAM" id="SSF47928">
    <property type="entry name" value="N-terminal domain of the delta subunit of the F1F0-ATP synthase"/>
    <property type="match status" value="1"/>
</dbReference>
<keyword evidence="3 8" id="KW-0375">Hydrogen ion transport</keyword>
<dbReference type="NCBIfam" id="NF004406">
    <property type="entry name" value="PRK05758.3-2"/>
    <property type="match status" value="1"/>
</dbReference>
<dbReference type="Gene3D" id="1.10.520.20">
    <property type="entry name" value="N-terminal domain of the delta subunit of the F1F0-ATP synthase"/>
    <property type="match status" value="1"/>
</dbReference>
<keyword evidence="6 8" id="KW-0139">CF(1)</keyword>
<reference evidence="9 10" key="1">
    <citation type="submission" date="2016-10" db="EMBL/GenBank/DDBJ databases">
        <authorList>
            <person name="de Groot N.N."/>
        </authorList>
    </citation>
    <scope>NUCLEOTIDE SEQUENCE [LARGE SCALE GENOMIC DNA]</scope>
    <source>
        <strain evidence="9 10">DSM 100674</strain>
    </source>
</reference>
<dbReference type="PANTHER" id="PTHR11910">
    <property type="entry name" value="ATP SYNTHASE DELTA CHAIN"/>
    <property type="match status" value="1"/>
</dbReference>
<organism evidence="9 10">
    <name type="scientific">Roseovarius azorensis</name>
    <dbReference type="NCBI Taxonomy" id="1287727"/>
    <lineage>
        <taxon>Bacteria</taxon>
        <taxon>Pseudomonadati</taxon>
        <taxon>Pseudomonadota</taxon>
        <taxon>Alphaproteobacteria</taxon>
        <taxon>Rhodobacterales</taxon>
        <taxon>Roseobacteraceae</taxon>
        <taxon>Roseovarius</taxon>
    </lineage>
</organism>
<keyword evidence="2 8" id="KW-0813">Transport</keyword>
<comment type="subcellular location">
    <subcellularLocation>
        <location evidence="8">Cell membrane</location>
        <topology evidence="8">Peripheral membrane protein</topology>
    </subcellularLocation>
    <subcellularLocation>
        <location evidence="1">Membrane</location>
    </subcellularLocation>
</comment>
<dbReference type="GO" id="GO:0046933">
    <property type="term" value="F:proton-transporting ATP synthase activity, rotational mechanism"/>
    <property type="evidence" value="ECO:0007669"/>
    <property type="project" value="UniProtKB-UniRule"/>
</dbReference>
<accession>A0A1H7UKL9</accession>
<proteinExistence type="inferred from homology"/>
<keyword evidence="7 8" id="KW-0066">ATP synthesis</keyword>
<evidence type="ECO:0000256" key="3">
    <source>
        <dbReference type="ARBA" id="ARBA00022781"/>
    </source>
</evidence>
<keyword evidence="8" id="KW-1003">Cell membrane</keyword>
<protein>
    <recommendedName>
        <fullName evidence="8">ATP synthase subunit delta</fullName>
    </recommendedName>
    <alternativeName>
        <fullName evidence="8">ATP synthase F(1) sector subunit delta</fullName>
    </alternativeName>
    <alternativeName>
        <fullName evidence="8">F-type ATPase subunit delta</fullName>
        <shortName evidence="8">F-ATPase subunit delta</shortName>
    </alternativeName>
</protein>
<dbReference type="AlphaFoldDB" id="A0A1H7UKL9"/>
<dbReference type="GO" id="GO:0045259">
    <property type="term" value="C:proton-transporting ATP synthase complex"/>
    <property type="evidence" value="ECO:0007669"/>
    <property type="project" value="UniProtKB-KW"/>
</dbReference>
<dbReference type="PRINTS" id="PR00125">
    <property type="entry name" value="ATPASEDELTA"/>
</dbReference>
<keyword evidence="10" id="KW-1185">Reference proteome</keyword>
<comment type="function">
    <text evidence="8">F(1)F(0) ATP synthase produces ATP from ADP in the presence of a proton or sodium gradient. F-type ATPases consist of two structural domains, F(1) containing the extramembraneous catalytic core and F(0) containing the membrane proton channel, linked together by a central stalk and a peripheral stalk. During catalysis, ATP synthesis in the catalytic domain of F(1) is coupled via a rotary mechanism of the central stalk subunits to proton translocation.</text>
</comment>
<dbReference type="InterPro" id="IPR020781">
    <property type="entry name" value="ATPase_OSCP/d_CS"/>
</dbReference>
<gene>
    <name evidence="8" type="primary">atpH</name>
    <name evidence="9" type="ORF">SAMN05443999_110116</name>
</gene>
<dbReference type="HAMAP" id="MF_01416">
    <property type="entry name" value="ATP_synth_delta_bact"/>
    <property type="match status" value="1"/>
</dbReference>
<dbReference type="Pfam" id="PF00213">
    <property type="entry name" value="OSCP"/>
    <property type="match status" value="1"/>
</dbReference>
<evidence type="ECO:0000256" key="1">
    <source>
        <dbReference type="ARBA" id="ARBA00004370"/>
    </source>
</evidence>
<evidence type="ECO:0000256" key="8">
    <source>
        <dbReference type="HAMAP-Rule" id="MF_01416"/>
    </source>
</evidence>
<dbReference type="InterPro" id="IPR026015">
    <property type="entry name" value="ATP_synth_OSCP/delta_N_sf"/>
</dbReference>
<dbReference type="EMBL" id="FOAG01000010">
    <property type="protein sequence ID" value="SEL97285.1"/>
    <property type="molecule type" value="Genomic_DNA"/>
</dbReference>
<sequence length="204" mass="21605">MTPASPQTNRGQIIGRVDVSEPASISSGIAARYATAMFELAKESKSLAKLEGNLNDLAQALTESGDLRAMIASPVLSRDEQGTAMGAIAKKMNLVPELQNGLALMAQKRRLFVLPQLVAQLDAMIAEDKGEVSAEVVSAKALTKAQAEKLAKTLKARVGKDVKINATVDESLIGGLVVKMGSKMIDTSIRSKLDSLQNVMKEVG</sequence>
<dbReference type="GO" id="GO:0005886">
    <property type="term" value="C:plasma membrane"/>
    <property type="evidence" value="ECO:0007669"/>
    <property type="project" value="UniProtKB-SubCell"/>
</dbReference>
<dbReference type="NCBIfam" id="TIGR01145">
    <property type="entry name" value="ATP_synt_delta"/>
    <property type="match status" value="1"/>
</dbReference>
<evidence type="ECO:0000256" key="7">
    <source>
        <dbReference type="ARBA" id="ARBA00023310"/>
    </source>
</evidence>